<comment type="cofactor">
    <cofactor evidence="3">
        <name>Zn(2+)</name>
        <dbReference type="ChEBI" id="CHEBI:29105"/>
    </cofactor>
    <text evidence="3">Binds 1 divalent metal cation per subunit.</text>
</comment>
<evidence type="ECO:0000256" key="2">
    <source>
        <dbReference type="PIRSR" id="PIRSR605511-1"/>
    </source>
</evidence>
<proteinExistence type="inferred from homology"/>
<dbReference type="GO" id="GO:0019853">
    <property type="term" value="P:L-ascorbic acid biosynthetic process"/>
    <property type="evidence" value="ECO:0007669"/>
    <property type="project" value="TreeGrafter"/>
</dbReference>
<dbReference type="PANTHER" id="PTHR10907:SF47">
    <property type="entry name" value="REGUCALCIN"/>
    <property type="match status" value="1"/>
</dbReference>
<dbReference type="AlphaFoldDB" id="A0A1T4PWH6"/>
<dbReference type="PANTHER" id="PTHR10907">
    <property type="entry name" value="REGUCALCIN"/>
    <property type="match status" value="1"/>
</dbReference>
<dbReference type="Gene3D" id="2.120.10.30">
    <property type="entry name" value="TolB, C-terminal domain"/>
    <property type="match status" value="1"/>
</dbReference>
<dbReference type="SUPFAM" id="SSF63829">
    <property type="entry name" value="Calcium-dependent phosphotriesterase"/>
    <property type="match status" value="1"/>
</dbReference>
<name>A0A1T4PWH6_9HYPH</name>
<dbReference type="EMBL" id="FUXL01000004">
    <property type="protein sequence ID" value="SJZ95883.1"/>
    <property type="molecule type" value="Genomic_DNA"/>
</dbReference>
<feature type="binding site" evidence="3">
    <location>
        <position position="124"/>
    </location>
    <ligand>
        <name>substrate</name>
    </ligand>
</feature>
<comment type="similarity">
    <text evidence="1">Belongs to the SMP-30/CGR1 family.</text>
</comment>
<feature type="binding site" evidence="3">
    <location>
        <position position="151"/>
    </location>
    <ligand>
        <name>a divalent metal cation</name>
        <dbReference type="ChEBI" id="CHEBI:60240"/>
    </ligand>
</feature>
<evidence type="ECO:0000313" key="5">
    <source>
        <dbReference type="EMBL" id="SJZ95883.1"/>
    </source>
</evidence>
<feature type="binding site" evidence="3">
    <location>
        <position position="202"/>
    </location>
    <ligand>
        <name>a divalent metal cation</name>
        <dbReference type="ChEBI" id="CHEBI:60240"/>
    </ligand>
</feature>
<keyword evidence="6" id="KW-1185">Reference proteome</keyword>
<dbReference type="Pfam" id="PF08450">
    <property type="entry name" value="SGL"/>
    <property type="match status" value="1"/>
</dbReference>
<evidence type="ECO:0000256" key="1">
    <source>
        <dbReference type="ARBA" id="ARBA00008853"/>
    </source>
</evidence>
<evidence type="ECO:0000259" key="4">
    <source>
        <dbReference type="Pfam" id="PF08450"/>
    </source>
</evidence>
<evidence type="ECO:0000313" key="6">
    <source>
        <dbReference type="Proteomes" id="UP000190135"/>
    </source>
</evidence>
<dbReference type="GO" id="GO:0004341">
    <property type="term" value="F:gluconolactonase activity"/>
    <property type="evidence" value="ECO:0007669"/>
    <property type="project" value="TreeGrafter"/>
</dbReference>
<dbReference type="RefSeq" id="WP_078707737.1">
    <property type="nucleotide sequence ID" value="NZ_FUXL01000004.1"/>
</dbReference>
<dbReference type="Proteomes" id="UP000190135">
    <property type="component" value="Unassembled WGS sequence"/>
</dbReference>
<keyword evidence="3" id="KW-0479">Metal-binding</keyword>
<dbReference type="InterPro" id="IPR011042">
    <property type="entry name" value="6-blade_b-propeller_TolB-like"/>
</dbReference>
<protein>
    <submittedName>
        <fullName evidence="5">Sugar lactone lactonase YvrE</fullName>
    </submittedName>
</protein>
<feature type="domain" description="SMP-30/Gluconolactonase/LRE-like region" evidence="4">
    <location>
        <begin position="19"/>
        <end position="260"/>
    </location>
</feature>
<dbReference type="InterPro" id="IPR013658">
    <property type="entry name" value="SGL"/>
</dbReference>
<organism evidence="5 6">
    <name type="scientific">Consotaella salsifontis</name>
    <dbReference type="NCBI Taxonomy" id="1365950"/>
    <lineage>
        <taxon>Bacteria</taxon>
        <taxon>Pseudomonadati</taxon>
        <taxon>Pseudomonadota</taxon>
        <taxon>Alphaproteobacteria</taxon>
        <taxon>Hyphomicrobiales</taxon>
        <taxon>Aurantimonadaceae</taxon>
        <taxon>Consotaella</taxon>
    </lineage>
</organism>
<accession>A0A1T4PWH6</accession>
<keyword evidence="3" id="KW-0862">Zinc</keyword>
<dbReference type="GO" id="GO:0005509">
    <property type="term" value="F:calcium ion binding"/>
    <property type="evidence" value="ECO:0007669"/>
    <property type="project" value="TreeGrafter"/>
</dbReference>
<gene>
    <name evidence="5" type="ORF">SAMN05428963_104209</name>
</gene>
<feature type="binding site" evidence="3">
    <location>
        <position position="106"/>
    </location>
    <ligand>
        <name>substrate</name>
    </ligand>
</feature>
<feature type="binding site" evidence="3">
    <location>
        <position position="21"/>
    </location>
    <ligand>
        <name>a divalent metal cation</name>
        <dbReference type="ChEBI" id="CHEBI:60240"/>
    </ligand>
</feature>
<reference evidence="5 6" key="1">
    <citation type="submission" date="2017-02" db="EMBL/GenBank/DDBJ databases">
        <authorList>
            <person name="Peterson S.W."/>
        </authorList>
    </citation>
    <scope>NUCLEOTIDE SEQUENCE [LARGE SCALE GENOMIC DNA]</scope>
    <source>
        <strain evidence="5 6">USBA 369</strain>
    </source>
</reference>
<dbReference type="STRING" id="1365950.SAMN05428963_104209"/>
<dbReference type="OrthoDB" id="2633250at2"/>
<sequence>MSEPESVGARVLSPHASELGEGPVYDPIDDTLWWFDILGKTLIEHRFATSETKVHELPFMASAMGLVDADHHLIAAEDGLYLRRIGDGNLALVAPVEADNPATRSNDGRAHASGAFWTSTMGREFETGAGSIYWFCRGEVRRLFSGLTVPNSICFSPDGTTAYFTDSRAHVLHRVAIDPATGLPTGEPEMFNDHRGKKGAQDGTVCDVDGLLWNACNGMGRLDVYAPDGRRVRSIALPVSRVTCPAFLGEKADRIAMTTAKEGLSPEEREREADAGRTFLLDIGVRGRLEPRVALG</sequence>
<feature type="active site" description="Proton donor/acceptor" evidence="2">
    <location>
        <position position="202"/>
    </location>
</feature>
<evidence type="ECO:0000256" key="3">
    <source>
        <dbReference type="PIRSR" id="PIRSR605511-2"/>
    </source>
</evidence>
<dbReference type="InterPro" id="IPR005511">
    <property type="entry name" value="SMP-30"/>
</dbReference>
<feature type="binding site" evidence="3">
    <location>
        <position position="104"/>
    </location>
    <ligand>
        <name>substrate</name>
    </ligand>
</feature>
<dbReference type="PRINTS" id="PR01790">
    <property type="entry name" value="SMP30FAMILY"/>
</dbReference>